<protein>
    <submittedName>
        <fullName evidence="2">Uncharacterized protein</fullName>
    </submittedName>
</protein>
<dbReference type="AlphaFoldDB" id="A0AAE2CKB4"/>
<feature type="region of interest" description="Disordered" evidence="1">
    <location>
        <begin position="1"/>
        <end position="24"/>
    </location>
</feature>
<reference evidence="2" key="2">
    <citation type="journal article" date="2024" name="Plant">
        <title>Genomic evolution and insights into agronomic trait innovations of Sesamum species.</title>
        <authorList>
            <person name="Miao H."/>
            <person name="Wang L."/>
            <person name="Qu L."/>
            <person name="Liu H."/>
            <person name="Sun Y."/>
            <person name="Le M."/>
            <person name="Wang Q."/>
            <person name="Wei S."/>
            <person name="Zheng Y."/>
            <person name="Lin W."/>
            <person name="Duan Y."/>
            <person name="Cao H."/>
            <person name="Xiong S."/>
            <person name="Wang X."/>
            <person name="Wei L."/>
            <person name="Li C."/>
            <person name="Ma Q."/>
            <person name="Ju M."/>
            <person name="Zhao R."/>
            <person name="Li G."/>
            <person name="Mu C."/>
            <person name="Tian Q."/>
            <person name="Mei H."/>
            <person name="Zhang T."/>
            <person name="Gao T."/>
            <person name="Zhang H."/>
        </authorList>
    </citation>
    <scope>NUCLEOTIDE SEQUENCE</scope>
    <source>
        <strain evidence="2">3651</strain>
    </source>
</reference>
<evidence type="ECO:0000256" key="1">
    <source>
        <dbReference type="SAM" id="MobiDB-lite"/>
    </source>
</evidence>
<organism evidence="2 3">
    <name type="scientific">Sesamum alatum</name>
    <dbReference type="NCBI Taxonomy" id="300844"/>
    <lineage>
        <taxon>Eukaryota</taxon>
        <taxon>Viridiplantae</taxon>
        <taxon>Streptophyta</taxon>
        <taxon>Embryophyta</taxon>
        <taxon>Tracheophyta</taxon>
        <taxon>Spermatophyta</taxon>
        <taxon>Magnoliopsida</taxon>
        <taxon>eudicotyledons</taxon>
        <taxon>Gunneridae</taxon>
        <taxon>Pentapetalae</taxon>
        <taxon>asterids</taxon>
        <taxon>lamiids</taxon>
        <taxon>Lamiales</taxon>
        <taxon>Pedaliaceae</taxon>
        <taxon>Sesamum</taxon>
    </lineage>
</organism>
<feature type="compositionally biased region" description="Polar residues" evidence="1">
    <location>
        <begin position="9"/>
        <end position="18"/>
    </location>
</feature>
<comment type="caution">
    <text evidence="2">The sequence shown here is derived from an EMBL/GenBank/DDBJ whole genome shotgun (WGS) entry which is preliminary data.</text>
</comment>
<dbReference type="Proteomes" id="UP001293254">
    <property type="component" value="Unassembled WGS sequence"/>
</dbReference>
<evidence type="ECO:0000313" key="2">
    <source>
        <dbReference type="EMBL" id="KAK4425119.1"/>
    </source>
</evidence>
<gene>
    <name evidence="2" type="ORF">Salat_1705800</name>
</gene>
<evidence type="ECO:0000313" key="3">
    <source>
        <dbReference type="Proteomes" id="UP001293254"/>
    </source>
</evidence>
<name>A0AAE2CKB4_9LAMI</name>
<sequence>MGEVRDPTLHTQNNSGSGSKKGRLECGMMDSLKGKKWLTGRNKSKSNYRKEGVRCQLIMRVNLWRRCDCICECYDGIDQREICNVDLGGDWSRKHGPVGYDYEGMKVTVFKDGKRMILKALIKAATHQAKLQMISARSMKRLIQGGQLQPGRTTECSG</sequence>
<reference evidence="2" key="1">
    <citation type="submission" date="2020-06" db="EMBL/GenBank/DDBJ databases">
        <authorList>
            <person name="Li T."/>
            <person name="Hu X."/>
            <person name="Zhang T."/>
            <person name="Song X."/>
            <person name="Zhang H."/>
            <person name="Dai N."/>
            <person name="Sheng W."/>
            <person name="Hou X."/>
            <person name="Wei L."/>
        </authorList>
    </citation>
    <scope>NUCLEOTIDE SEQUENCE</scope>
    <source>
        <strain evidence="2">3651</strain>
        <tissue evidence="2">Leaf</tissue>
    </source>
</reference>
<accession>A0AAE2CKB4</accession>
<keyword evidence="3" id="KW-1185">Reference proteome</keyword>
<dbReference type="EMBL" id="JACGWO010000006">
    <property type="protein sequence ID" value="KAK4425119.1"/>
    <property type="molecule type" value="Genomic_DNA"/>
</dbReference>
<proteinExistence type="predicted"/>